<comment type="caution">
    <text evidence="3">The sequence shown here is derived from an EMBL/GenBank/DDBJ whole genome shotgun (WGS) entry which is preliminary data.</text>
</comment>
<dbReference type="RefSeq" id="XP_056538398.1">
    <property type="nucleotide sequence ID" value="XM_056692441.1"/>
</dbReference>
<dbReference type="OrthoDB" id="5414836at2759"/>
<gene>
    <name evidence="3" type="ORF">N7482_010317</name>
</gene>
<evidence type="ECO:0000313" key="3">
    <source>
        <dbReference type="EMBL" id="KAJ5151065.1"/>
    </source>
</evidence>
<accession>A0A9W9HLL4</accession>
<dbReference type="AlphaFoldDB" id="A0A9W9HLL4"/>
<evidence type="ECO:0000256" key="2">
    <source>
        <dbReference type="SAM" id="Phobius"/>
    </source>
</evidence>
<feature type="compositionally biased region" description="Basic and acidic residues" evidence="1">
    <location>
        <begin position="241"/>
        <end position="253"/>
    </location>
</feature>
<keyword evidence="4" id="KW-1185">Reference proteome</keyword>
<dbReference type="Proteomes" id="UP001149163">
    <property type="component" value="Unassembled WGS sequence"/>
</dbReference>
<feature type="transmembrane region" description="Helical" evidence="2">
    <location>
        <begin position="160"/>
        <end position="182"/>
    </location>
</feature>
<dbReference type="PANTHER" id="PTHR38122:SF1">
    <property type="entry name" value="GLYCOPROTEIN X"/>
    <property type="match status" value="1"/>
</dbReference>
<evidence type="ECO:0000256" key="1">
    <source>
        <dbReference type="SAM" id="MobiDB-lite"/>
    </source>
</evidence>
<dbReference type="PANTHER" id="PTHR38122">
    <property type="entry name" value="GLYCOPROTEIN X"/>
    <property type="match status" value="1"/>
</dbReference>
<evidence type="ECO:0000313" key="4">
    <source>
        <dbReference type="Proteomes" id="UP001149163"/>
    </source>
</evidence>
<name>A0A9W9HLL4_9EURO</name>
<sequence length="260" mass="28405">MVLQHLWHAIRDTVRRDSSEIPTACYNDCNDAAVEVQSSDKTPSICDSNSKFLVGVGTCQKCIEQNSTTTYNDTILPSFEEFLNYCSQIASDQTQSAQIQSLLSQETAAQSALTGLGYSASRTTTYAVPSLTDVPNWVTGYQTGQPSVAGLENYSNVSTIVPAVVVPVVVVGLTVALGFFFLRRRRNRKVDPVATDSSLPPIDKPQLHSDDFRPELDGAEGPKPYAVRTFDLPPLEMPVQEDVRREDVARELEGNAGRGT</sequence>
<reference evidence="3" key="2">
    <citation type="journal article" date="2023" name="IMA Fungus">
        <title>Comparative genomic study of the Penicillium genus elucidates a diverse pangenome and 15 lateral gene transfer events.</title>
        <authorList>
            <person name="Petersen C."/>
            <person name="Sorensen T."/>
            <person name="Nielsen M.R."/>
            <person name="Sondergaard T.E."/>
            <person name="Sorensen J.L."/>
            <person name="Fitzpatrick D.A."/>
            <person name="Frisvad J.C."/>
            <person name="Nielsen K.L."/>
        </authorList>
    </citation>
    <scope>NUCLEOTIDE SEQUENCE</scope>
    <source>
        <strain evidence="3">IBT 26290</strain>
    </source>
</reference>
<keyword evidence="2" id="KW-0472">Membrane</keyword>
<proteinExistence type="predicted"/>
<organism evidence="3 4">
    <name type="scientific">Penicillium canariense</name>
    <dbReference type="NCBI Taxonomy" id="189055"/>
    <lineage>
        <taxon>Eukaryota</taxon>
        <taxon>Fungi</taxon>
        <taxon>Dikarya</taxon>
        <taxon>Ascomycota</taxon>
        <taxon>Pezizomycotina</taxon>
        <taxon>Eurotiomycetes</taxon>
        <taxon>Eurotiomycetidae</taxon>
        <taxon>Eurotiales</taxon>
        <taxon>Aspergillaceae</taxon>
        <taxon>Penicillium</taxon>
    </lineage>
</organism>
<feature type="compositionally biased region" description="Basic and acidic residues" evidence="1">
    <location>
        <begin position="205"/>
        <end position="216"/>
    </location>
</feature>
<keyword evidence="2" id="KW-1133">Transmembrane helix</keyword>
<dbReference type="EMBL" id="JAPQKN010000008">
    <property type="protein sequence ID" value="KAJ5151065.1"/>
    <property type="molecule type" value="Genomic_DNA"/>
</dbReference>
<dbReference type="GeneID" id="81431617"/>
<feature type="region of interest" description="Disordered" evidence="1">
    <location>
        <begin position="192"/>
        <end position="260"/>
    </location>
</feature>
<reference evidence="3" key="1">
    <citation type="submission" date="2022-11" db="EMBL/GenBank/DDBJ databases">
        <authorList>
            <person name="Petersen C."/>
        </authorList>
    </citation>
    <scope>NUCLEOTIDE SEQUENCE</scope>
    <source>
        <strain evidence="3">IBT 26290</strain>
    </source>
</reference>
<keyword evidence="2" id="KW-0812">Transmembrane</keyword>
<protein>
    <submittedName>
        <fullName evidence="3">Uncharacterized protein</fullName>
    </submittedName>
</protein>